<evidence type="ECO:0000313" key="5">
    <source>
        <dbReference type="Proteomes" id="UP000199496"/>
    </source>
</evidence>
<dbReference type="RefSeq" id="WP_090204142.1">
    <property type="nucleotide sequence ID" value="NZ_FOFO01000005.1"/>
</dbReference>
<reference evidence="4 5" key="1">
    <citation type="submission" date="2016-10" db="EMBL/GenBank/DDBJ databases">
        <authorList>
            <person name="de Groot N.N."/>
        </authorList>
    </citation>
    <scope>NUCLEOTIDE SEQUENCE [LARGE SCALE GENOMIC DNA]</scope>
    <source>
        <strain evidence="4 5">B7-7</strain>
    </source>
</reference>
<keyword evidence="3" id="KW-0378">Hydrolase</keyword>
<organism evidence="4 5">
    <name type="scientific">Ectothiorhodospira magna</name>
    <dbReference type="NCBI Taxonomy" id="867345"/>
    <lineage>
        <taxon>Bacteria</taxon>
        <taxon>Pseudomonadati</taxon>
        <taxon>Pseudomonadota</taxon>
        <taxon>Gammaproteobacteria</taxon>
        <taxon>Chromatiales</taxon>
        <taxon>Ectothiorhodospiraceae</taxon>
        <taxon>Ectothiorhodospira</taxon>
    </lineage>
</organism>
<dbReference type="PANTHER" id="PTHR33607">
    <property type="entry name" value="ENDONUCLEASE-1"/>
    <property type="match status" value="1"/>
</dbReference>
<protein>
    <submittedName>
        <fullName evidence="4">Deoxyribonuclease-1</fullName>
    </submittedName>
</protein>
<dbReference type="InterPro" id="IPR007346">
    <property type="entry name" value="Endonuclease-I"/>
</dbReference>
<evidence type="ECO:0000256" key="2">
    <source>
        <dbReference type="ARBA" id="ARBA00022722"/>
    </source>
</evidence>
<sequence>MSRRRVPASKTDLLRFFHTLRQRPRLWLLGAVVACVSVVGAFQMPHWAMDLLPPELRQGIQQTRLMVDPLLPDAWRYRYEPVPAEALPTTASNWTLARRTLYERVYHDQMHTFYCGCQYDENLRVDLGSCGLDVLADRSRALRVEAEHVFPASHFGQFRRCWQEPDRYEACRTAGGRTLSGRECCQRVDPAFLAAHNDLHNLFPSVGYINGRRSNYNWGYLLWFGDTYGDCEMRINRWLRRAEPPVAARGSIARTMLYMRDTYGFRLSRWDERRYYTWNNQHPPDAWERERNQRIQAIQGVGNAYVEHWRQLP</sequence>
<proteinExistence type="inferred from homology"/>
<gene>
    <name evidence="4" type="ORF">SAMN05421693_10594</name>
</gene>
<dbReference type="EMBL" id="FOFO01000005">
    <property type="protein sequence ID" value="SEP76617.1"/>
    <property type="molecule type" value="Genomic_DNA"/>
</dbReference>
<keyword evidence="2" id="KW-0540">Nuclease</keyword>
<name>A0A1H9AJE0_9GAMM</name>
<dbReference type="AlphaFoldDB" id="A0A1H9AJE0"/>
<evidence type="ECO:0000256" key="1">
    <source>
        <dbReference type="ARBA" id="ARBA00006429"/>
    </source>
</evidence>
<dbReference type="GO" id="GO:0016787">
    <property type="term" value="F:hydrolase activity"/>
    <property type="evidence" value="ECO:0007669"/>
    <property type="project" value="UniProtKB-KW"/>
</dbReference>
<keyword evidence="5" id="KW-1185">Reference proteome</keyword>
<accession>A0A1H9AJE0</accession>
<dbReference type="STRING" id="867345.SAMN05421693_10594"/>
<dbReference type="Proteomes" id="UP000199496">
    <property type="component" value="Unassembled WGS sequence"/>
</dbReference>
<dbReference type="GO" id="GO:0004518">
    <property type="term" value="F:nuclease activity"/>
    <property type="evidence" value="ECO:0007669"/>
    <property type="project" value="UniProtKB-KW"/>
</dbReference>
<dbReference type="PANTHER" id="PTHR33607:SF2">
    <property type="entry name" value="ENDONUCLEASE-1"/>
    <property type="match status" value="1"/>
</dbReference>
<dbReference type="OrthoDB" id="9800417at2"/>
<evidence type="ECO:0000256" key="3">
    <source>
        <dbReference type="ARBA" id="ARBA00022801"/>
    </source>
</evidence>
<dbReference type="SUPFAM" id="SSF54060">
    <property type="entry name" value="His-Me finger endonucleases"/>
    <property type="match status" value="1"/>
</dbReference>
<comment type="similarity">
    <text evidence="1">Belongs to the EndA/NucM nuclease family.</text>
</comment>
<dbReference type="InterPro" id="IPR044925">
    <property type="entry name" value="His-Me_finger_sf"/>
</dbReference>
<evidence type="ECO:0000313" key="4">
    <source>
        <dbReference type="EMBL" id="SEP76617.1"/>
    </source>
</evidence>
<dbReference type="Pfam" id="PF04231">
    <property type="entry name" value="Endonuclease_1"/>
    <property type="match status" value="1"/>
</dbReference>